<evidence type="ECO:0000259" key="7">
    <source>
        <dbReference type="PROSITE" id="PS51285"/>
    </source>
</evidence>
<dbReference type="PROSITE" id="PS50011">
    <property type="entry name" value="PROTEIN_KINASE_DOM"/>
    <property type="match status" value="1"/>
</dbReference>
<evidence type="ECO:0000256" key="2">
    <source>
        <dbReference type="ARBA" id="ARBA00022679"/>
    </source>
</evidence>
<evidence type="ECO:0000256" key="3">
    <source>
        <dbReference type="ARBA" id="ARBA00022741"/>
    </source>
</evidence>
<dbReference type="EMBL" id="HBGQ01008446">
    <property type="protein sequence ID" value="CAD9369563.1"/>
    <property type="molecule type" value="Transcribed_RNA"/>
</dbReference>
<dbReference type="InterPro" id="IPR000961">
    <property type="entry name" value="AGC-kinase_C"/>
</dbReference>
<feature type="domain" description="AGC-kinase C-terminal" evidence="7">
    <location>
        <begin position="76"/>
        <end position="136"/>
    </location>
</feature>
<keyword evidence="1" id="KW-0723">Serine/threonine-protein kinase</keyword>
<evidence type="ECO:0000256" key="5">
    <source>
        <dbReference type="ARBA" id="ARBA00022840"/>
    </source>
</evidence>
<dbReference type="GO" id="GO:0005952">
    <property type="term" value="C:cAMP-dependent protein kinase complex"/>
    <property type="evidence" value="ECO:0007669"/>
    <property type="project" value="TreeGrafter"/>
</dbReference>
<evidence type="ECO:0000259" key="6">
    <source>
        <dbReference type="PROSITE" id="PS50011"/>
    </source>
</evidence>
<dbReference type="PANTHER" id="PTHR24353">
    <property type="entry name" value="CYCLIC NUCLEOTIDE-DEPENDENT PROTEIN KINASE"/>
    <property type="match status" value="1"/>
</dbReference>
<dbReference type="Gene3D" id="1.10.510.10">
    <property type="entry name" value="Transferase(Phosphotransferase) domain 1"/>
    <property type="match status" value="1"/>
</dbReference>
<dbReference type="PANTHER" id="PTHR24353:SF37">
    <property type="entry name" value="CAMP-DEPENDENT PROTEIN KINASE CATALYTIC SUBUNIT PRKX"/>
    <property type="match status" value="1"/>
</dbReference>
<keyword evidence="4" id="KW-0418">Kinase</keyword>
<reference evidence="8" key="1">
    <citation type="submission" date="2021-01" db="EMBL/GenBank/DDBJ databases">
        <authorList>
            <person name="Corre E."/>
            <person name="Pelletier E."/>
            <person name="Niang G."/>
            <person name="Scheremetjew M."/>
            <person name="Finn R."/>
            <person name="Kale V."/>
            <person name="Holt S."/>
            <person name="Cochrane G."/>
            <person name="Meng A."/>
            <person name="Brown T."/>
            <person name="Cohen L."/>
        </authorList>
    </citation>
    <scope>NUCLEOTIDE SEQUENCE</scope>
    <source>
        <strain evidence="8">CCMP2222</strain>
    </source>
</reference>
<dbReference type="PROSITE" id="PS51285">
    <property type="entry name" value="AGC_KINASE_CTER"/>
    <property type="match status" value="1"/>
</dbReference>
<evidence type="ECO:0000313" key="8">
    <source>
        <dbReference type="EMBL" id="CAD9369563.1"/>
    </source>
</evidence>
<name>A0A7S2AJI1_9DINO</name>
<gene>
    <name evidence="8" type="ORF">AAND1436_LOCUS4185</name>
</gene>
<feature type="domain" description="Protein kinase" evidence="6">
    <location>
        <begin position="1"/>
        <end position="75"/>
    </location>
</feature>
<dbReference type="AlphaFoldDB" id="A0A7S2AJI1"/>
<organism evidence="8">
    <name type="scientific">Alexandrium andersonii</name>
    <dbReference type="NCBI Taxonomy" id="327968"/>
    <lineage>
        <taxon>Eukaryota</taxon>
        <taxon>Sar</taxon>
        <taxon>Alveolata</taxon>
        <taxon>Dinophyceae</taxon>
        <taxon>Gonyaulacales</taxon>
        <taxon>Pyrocystaceae</taxon>
        <taxon>Alexandrium</taxon>
    </lineage>
</organism>
<keyword evidence="2" id="KW-0808">Transferase</keyword>
<dbReference type="SUPFAM" id="SSF56112">
    <property type="entry name" value="Protein kinase-like (PK-like)"/>
    <property type="match status" value="1"/>
</dbReference>
<evidence type="ECO:0008006" key="9">
    <source>
        <dbReference type="Google" id="ProtNLM"/>
    </source>
</evidence>
<dbReference type="InterPro" id="IPR011009">
    <property type="entry name" value="Kinase-like_dom_sf"/>
</dbReference>
<keyword evidence="3" id="KW-0547">Nucleotide-binding</keyword>
<proteinExistence type="predicted"/>
<dbReference type="InterPro" id="IPR000719">
    <property type="entry name" value="Prot_kinase_dom"/>
</dbReference>
<dbReference type="GO" id="GO:0005524">
    <property type="term" value="F:ATP binding"/>
    <property type="evidence" value="ECO:0007669"/>
    <property type="project" value="UniProtKB-KW"/>
</dbReference>
<protein>
    <recommendedName>
        <fullName evidence="9">Protein kinase domain-containing protein</fullName>
    </recommendedName>
</protein>
<accession>A0A7S2AJI1</accession>
<sequence>MDWWSSGVLIFEMLEGRPPFRDPNEQRLFQLIMDGKFEFRHMHSKNAMSIIRALLCPETEKRMKSASSVKAHPWLAAIDWVGALGRGLEPPFRPGCNAPICKSCSPLNRSQSPDTNSGLHITGFTYVPELRGPLRDLGHQLSGMGAIN</sequence>
<dbReference type="Pfam" id="PF00069">
    <property type="entry name" value="Pkinase"/>
    <property type="match status" value="1"/>
</dbReference>
<keyword evidence="5" id="KW-0067">ATP-binding</keyword>
<dbReference type="GO" id="GO:0004691">
    <property type="term" value="F:cAMP-dependent protein kinase activity"/>
    <property type="evidence" value="ECO:0007669"/>
    <property type="project" value="TreeGrafter"/>
</dbReference>
<evidence type="ECO:0000256" key="4">
    <source>
        <dbReference type="ARBA" id="ARBA00022777"/>
    </source>
</evidence>
<evidence type="ECO:0000256" key="1">
    <source>
        <dbReference type="ARBA" id="ARBA00022527"/>
    </source>
</evidence>